<dbReference type="AlphaFoldDB" id="A0A1W1DJU9"/>
<sequence length="78" mass="8597">MNRLKTGLTVSILTLSFSALALFGIGEDEKEPKAEVVKTAEECEIPAFAKAIGHEDQWLLHNGCPPREDKDAKKEDSK</sequence>
<accession>A0A1W1DJU9</accession>
<name>A0A1W1DJU9_9ZZZZ</name>
<organism evidence="1">
    <name type="scientific">hydrothermal vent metagenome</name>
    <dbReference type="NCBI Taxonomy" id="652676"/>
    <lineage>
        <taxon>unclassified sequences</taxon>
        <taxon>metagenomes</taxon>
        <taxon>ecological metagenomes</taxon>
    </lineage>
</organism>
<dbReference type="EMBL" id="FPHV01000066">
    <property type="protein sequence ID" value="SFV81465.1"/>
    <property type="molecule type" value="Genomic_DNA"/>
</dbReference>
<reference evidence="1" key="1">
    <citation type="submission" date="2016-10" db="EMBL/GenBank/DDBJ databases">
        <authorList>
            <person name="de Groot N.N."/>
        </authorList>
    </citation>
    <scope>NUCLEOTIDE SEQUENCE</scope>
</reference>
<protein>
    <submittedName>
        <fullName evidence="1">Uncharacterized protein</fullName>
    </submittedName>
</protein>
<evidence type="ECO:0000313" key="1">
    <source>
        <dbReference type="EMBL" id="SFV81465.1"/>
    </source>
</evidence>
<gene>
    <name evidence="1" type="ORF">MNB_SUP05-6-643</name>
</gene>
<proteinExistence type="predicted"/>